<dbReference type="OrthoDB" id="2901231at2"/>
<feature type="transmembrane region" description="Helical" evidence="1">
    <location>
        <begin position="66"/>
        <end position="84"/>
    </location>
</feature>
<organism evidence="2 3">
    <name type="scientific">Evansella cellulosilytica (strain ATCC 21833 / DSM 2522 / FERM P-1141 / JCM 9156 / N-4)</name>
    <name type="common">Bacillus cellulosilyticus</name>
    <dbReference type="NCBI Taxonomy" id="649639"/>
    <lineage>
        <taxon>Bacteria</taxon>
        <taxon>Bacillati</taxon>
        <taxon>Bacillota</taxon>
        <taxon>Bacilli</taxon>
        <taxon>Bacillales</taxon>
        <taxon>Bacillaceae</taxon>
        <taxon>Evansella</taxon>
    </lineage>
</organism>
<sequence>MTLEIFILVLVFGFFLWILTSFIKSKNRFQLVKKALYPTQEGTDIVTRSGKIESLSFNSRKWKQRLWLFILSILIITVFVIFSINSENLDWFNVLPLFNIPILLLISTKLASFYIINSGILLDESFFAWEELKGYKTAPLRMGHDMYGMFDNSAQYTEVEFFLAKTKNSVSIFVRDEDEVNRIHRLLKSNGLEEMNSDNKKEQIQ</sequence>
<evidence type="ECO:0008006" key="4">
    <source>
        <dbReference type="Google" id="ProtNLM"/>
    </source>
</evidence>
<proteinExistence type="predicted"/>
<accession>E6TY88</accession>
<dbReference type="HOGENOM" id="CLU_1335292_0_0_9"/>
<keyword evidence="1" id="KW-0472">Membrane</keyword>
<keyword evidence="1" id="KW-0812">Transmembrane</keyword>
<feature type="transmembrane region" description="Helical" evidence="1">
    <location>
        <begin position="96"/>
        <end position="116"/>
    </location>
</feature>
<dbReference type="EMBL" id="CP002394">
    <property type="protein sequence ID" value="ADU32407.1"/>
    <property type="molecule type" value="Genomic_DNA"/>
</dbReference>
<evidence type="ECO:0000313" key="2">
    <source>
        <dbReference type="EMBL" id="ADU32407.1"/>
    </source>
</evidence>
<name>E6TY88_EVAC2</name>
<keyword evidence="3" id="KW-1185">Reference proteome</keyword>
<dbReference type="KEGG" id="bco:Bcell_4180"/>
<evidence type="ECO:0000313" key="3">
    <source>
        <dbReference type="Proteomes" id="UP000001401"/>
    </source>
</evidence>
<evidence type="ECO:0000256" key="1">
    <source>
        <dbReference type="SAM" id="Phobius"/>
    </source>
</evidence>
<dbReference type="Proteomes" id="UP000001401">
    <property type="component" value="Chromosome"/>
</dbReference>
<reference evidence="2 3" key="1">
    <citation type="submission" date="2010-12" db="EMBL/GenBank/DDBJ databases">
        <title>Complete sequence of Bacillus cellulosilyticus DSM 2522.</title>
        <authorList>
            <consortium name="US DOE Joint Genome Institute"/>
            <person name="Lucas S."/>
            <person name="Copeland A."/>
            <person name="Lapidus A."/>
            <person name="Cheng J.-F."/>
            <person name="Bruce D."/>
            <person name="Goodwin L."/>
            <person name="Pitluck S."/>
            <person name="Chertkov O."/>
            <person name="Detter J.C."/>
            <person name="Han C."/>
            <person name="Tapia R."/>
            <person name="Land M."/>
            <person name="Hauser L."/>
            <person name="Jeffries C."/>
            <person name="Kyrpides N."/>
            <person name="Ivanova N."/>
            <person name="Mikhailova N."/>
            <person name="Brumm P."/>
            <person name="Mead D."/>
            <person name="Woyke T."/>
        </authorList>
    </citation>
    <scope>NUCLEOTIDE SEQUENCE [LARGE SCALE GENOMIC DNA]</scope>
    <source>
        <strain evidence="3">ATCC 21833 / DSM 2522 / FERM P-1141 / JCM 9156 / N-4</strain>
    </source>
</reference>
<gene>
    <name evidence="2" type="ordered locus">Bcell_4180</name>
</gene>
<keyword evidence="1" id="KW-1133">Transmembrane helix</keyword>
<feature type="transmembrane region" description="Helical" evidence="1">
    <location>
        <begin position="6"/>
        <end position="23"/>
    </location>
</feature>
<dbReference type="RefSeq" id="WP_013490733.1">
    <property type="nucleotide sequence ID" value="NC_014829.1"/>
</dbReference>
<protein>
    <recommendedName>
        <fullName evidence="4">DUF5673 domain-containing protein</fullName>
    </recommendedName>
</protein>
<dbReference type="AlphaFoldDB" id="E6TY88"/>